<proteinExistence type="inferred from homology"/>
<dbReference type="GO" id="GO:0005506">
    <property type="term" value="F:iron ion binding"/>
    <property type="evidence" value="ECO:0007669"/>
    <property type="project" value="InterPro"/>
</dbReference>
<evidence type="ECO:0000313" key="7">
    <source>
        <dbReference type="EMBL" id="CAJ1974949.1"/>
    </source>
</evidence>
<dbReference type="Gramene" id="rna-AYBTSS11_LOCUS27037">
    <property type="protein sequence ID" value="CAJ1974949.1"/>
    <property type="gene ID" value="gene-AYBTSS11_LOCUS27037"/>
</dbReference>
<dbReference type="SUPFAM" id="SSF48264">
    <property type="entry name" value="Cytochrome P450"/>
    <property type="match status" value="1"/>
</dbReference>
<dbReference type="Gene3D" id="1.10.630.10">
    <property type="entry name" value="Cytochrome P450"/>
    <property type="match status" value="1"/>
</dbReference>
<dbReference type="Proteomes" id="UP001189624">
    <property type="component" value="Chromosome 9"/>
</dbReference>
<dbReference type="EMBL" id="OY731406">
    <property type="protein sequence ID" value="CAJ1974949.1"/>
    <property type="molecule type" value="Genomic_DNA"/>
</dbReference>
<keyword evidence="2 4" id="KW-0479">Metal-binding</keyword>
<dbReference type="InterPro" id="IPR017972">
    <property type="entry name" value="Cyt_P450_CS"/>
</dbReference>
<dbReference type="InterPro" id="IPR001128">
    <property type="entry name" value="Cyt_P450"/>
</dbReference>
<dbReference type="InterPro" id="IPR036396">
    <property type="entry name" value="Cyt_P450_sf"/>
</dbReference>
<evidence type="ECO:0000256" key="3">
    <source>
        <dbReference type="ARBA" id="ARBA00023004"/>
    </source>
</evidence>
<sequence>MTLEEMVLQVHPSSSLLRQSPNEPNTSYLAILFFLIISLVFVLNQRRRSKSNLPPSPPKLPIIGNLHQLGTLPHRSFQALSRKYGPLMFLQLGQTPTLVVSSVDVAKEIYKTHDVAFSNKPQTTAVKIIMYGCMDVAFAPYGEEWRQKRKICVLELLSIKRVQSFQSIREEEVTAMLGAIRAACSASKRPSCVNLSEMLIETSNNIMSRCILGQKYDTPDGSISFGELGRKMMKHLATFTVGDYFPSLGWIDVLTGYIPEFKATFHALDAFFDQLIDERRRIMKRDSYQSQNKDFVDTLLQIQDGEGKHNFQLTHDDVKAILMDIFAGGSDTTSTLLEWIFAALLNNPDTMKRAQEEVRRVVGNKLKVDENDLNQMNYLKCVVKETLRLYPPAPLLIPRETLSDVKVKGFDIPSKTRVFVNAWAIQRDPEIWNRPEEFLPERFENQTVVDFRGNDFQLIPFGSGRRGCIGISFALASTELMLANLLYWFDWKIPENGAPMQDVDMSEIWGLTVIKKVPLHLQPQLHSFGHKP</sequence>
<keyword evidence="6" id="KW-1133">Transmembrane helix</keyword>
<dbReference type="PANTHER" id="PTHR47955:SF15">
    <property type="entry name" value="CYTOCHROME P450 71A2-LIKE"/>
    <property type="match status" value="1"/>
</dbReference>
<feature type="binding site" description="axial binding residue" evidence="4">
    <location>
        <position position="468"/>
    </location>
    <ligand>
        <name>heme</name>
        <dbReference type="ChEBI" id="CHEBI:30413"/>
    </ligand>
    <ligandPart>
        <name>Fe</name>
        <dbReference type="ChEBI" id="CHEBI:18248"/>
    </ligandPart>
</feature>
<evidence type="ECO:0000313" key="8">
    <source>
        <dbReference type="Proteomes" id="UP001189624"/>
    </source>
</evidence>
<evidence type="ECO:0000256" key="5">
    <source>
        <dbReference type="RuleBase" id="RU000461"/>
    </source>
</evidence>
<keyword evidence="5" id="KW-0560">Oxidoreductase</keyword>
<keyword evidence="4 5" id="KW-0349">Heme</keyword>
<dbReference type="PROSITE" id="PS00086">
    <property type="entry name" value="CYTOCHROME_P450"/>
    <property type="match status" value="1"/>
</dbReference>
<dbReference type="CDD" id="cd11072">
    <property type="entry name" value="CYP71-like"/>
    <property type="match status" value="1"/>
</dbReference>
<name>A0AA86VVU2_9FABA</name>
<dbReference type="AlphaFoldDB" id="A0AA86VVU2"/>
<dbReference type="Pfam" id="PF00067">
    <property type="entry name" value="p450"/>
    <property type="match status" value="1"/>
</dbReference>
<dbReference type="PANTHER" id="PTHR47955">
    <property type="entry name" value="CYTOCHROME P450 FAMILY 71 PROTEIN"/>
    <property type="match status" value="1"/>
</dbReference>
<keyword evidence="3 4" id="KW-0408">Iron</keyword>
<evidence type="ECO:0000256" key="2">
    <source>
        <dbReference type="ARBA" id="ARBA00022723"/>
    </source>
</evidence>
<keyword evidence="8" id="KW-1185">Reference proteome</keyword>
<evidence type="ECO:0008006" key="9">
    <source>
        <dbReference type="Google" id="ProtNLM"/>
    </source>
</evidence>
<dbReference type="InterPro" id="IPR002401">
    <property type="entry name" value="Cyt_P450_E_grp-I"/>
</dbReference>
<evidence type="ECO:0000256" key="1">
    <source>
        <dbReference type="ARBA" id="ARBA00010617"/>
    </source>
</evidence>
<comment type="cofactor">
    <cofactor evidence="4">
        <name>heme</name>
        <dbReference type="ChEBI" id="CHEBI:30413"/>
    </cofactor>
</comment>
<protein>
    <recommendedName>
        <fullName evidence="9">Cytochrome P450</fullName>
    </recommendedName>
</protein>
<keyword evidence="5" id="KW-0503">Monooxygenase</keyword>
<keyword evidence="6" id="KW-0472">Membrane</keyword>
<dbReference type="PRINTS" id="PR00463">
    <property type="entry name" value="EP450I"/>
</dbReference>
<dbReference type="GO" id="GO:0004497">
    <property type="term" value="F:monooxygenase activity"/>
    <property type="evidence" value="ECO:0007669"/>
    <property type="project" value="UniProtKB-KW"/>
</dbReference>
<organism evidence="7 8">
    <name type="scientific">Sphenostylis stenocarpa</name>
    <dbReference type="NCBI Taxonomy" id="92480"/>
    <lineage>
        <taxon>Eukaryota</taxon>
        <taxon>Viridiplantae</taxon>
        <taxon>Streptophyta</taxon>
        <taxon>Embryophyta</taxon>
        <taxon>Tracheophyta</taxon>
        <taxon>Spermatophyta</taxon>
        <taxon>Magnoliopsida</taxon>
        <taxon>eudicotyledons</taxon>
        <taxon>Gunneridae</taxon>
        <taxon>Pentapetalae</taxon>
        <taxon>rosids</taxon>
        <taxon>fabids</taxon>
        <taxon>Fabales</taxon>
        <taxon>Fabaceae</taxon>
        <taxon>Papilionoideae</taxon>
        <taxon>50 kb inversion clade</taxon>
        <taxon>NPAAA clade</taxon>
        <taxon>indigoferoid/millettioid clade</taxon>
        <taxon>Phaseoleae</taxon>
        <taxon>Sphenostylis</taxon>
    </lineage>
</organism>
<dbReference type="GO" id="GO:0016705">
    <property type="term" value="F:oxidoreductase activity, acting on paired donors, with incorporation or reduction of molecular oxygen"/>
    <property type="evidence" value="ECO:0007669"/>
    <property type="project" value="InterPro"/>
</dbReference>
<keyword evidence="6" id="KW-0812">Transmembrane</keyword>
<dbReference type="PRINTS" id="PR00385">
    <property type="entry name" value="P450"/>
</dbReference>
<reference evidence="7" key="1">
    <citation type="submission" date="2023-10" db="EMBL/GenBank/DDBJ databases">
        <authorList>
            <person name="Domelevo Entfellner J.-B."/>
        </authorList>
    </citation>
    <scope>NUCLEOTIDE SEQUENCE</scope>
</reference>
<comment type="similarity">
    <text evidence="1 5">Belongs to the cytochrome P450 family.</text>
</comment>
<gene>
    <name evidence="7" type="ORF">AYBTSS11_LOCUS27037</name>
</gene>
<feature type="transmembrane region" description="Helical" evidence="6">
    <location>
        <begin position="26"/>
        <end position="43"/>
    </location>
</feature>
<accession>A0AA86VVU2</accession>
<evidence type="ECO:0000256" key="6">
    <source>
        <dbReference type="SAM" id="Phobius"/>
    </source>
</evidence>
<evidence type="ECO:0000256" key="4">
    <source>
        <dbReference type="PIRSR" id="PIRSR602401-1"/>
    </source>
</evidence>
<dbReference type="GO" id="GO:0020037">
    <property type="term" value="F:heme binding"/>
    <property type="evidence" value="ECO:0007669"/>
    <property type="project" value="InterPro"/>
</dbReference>
<dbReference type="FunFam" id="1.10.630.10:FF:000011">
    <property type="entry name" value="Cytochrome P450 83B1"/>
    <property type="match status" value="1"/>
</dbReference>